<accession>A0A7D2HG26</accession>
<protein>
    <submittedName>
        <fullName evidence="1">Uncharacterized protein</fullName>
    </submittedName>
</protein>
<keyword evidence="2" id="KW-1185">Reference proteome</keyword>
<dbReference type="RefSeq" id="YP_010677233.1">
    <property type="nucleotide sequence ID" value="NC_071019.1"/>
</dbReference>
<name>A0A7D2HG26_9CAUD</name>
<dbReference type="GeneID" id="77953607"/>
<evidence type="ECO:0000313" key="1">
    <source>
        <dbReference type="EMBL" id="QIQ60768.1"/>
    </source>
</evidence>
<dbReference type="Proteomes" id="UP000509570">
    <property type="component" value="Segment"/>
</dbReference>
<sequence length="75" mass="8521">MRFLNLDYHGDEVADITFNGKPVPASLVRMADDKTGELCFYVLDSQKRFQYDMTTRDAKVHTVQGVVTINIKAKP</sequence>
<evidence type="ECO:0000313" key="2">
    <source>
        <dbReference type="Proteomes" id="UP000509570"/>
    </source>
</evidence>
<dbReference type="KEGG" id="vg:77953607"/>
<proteinExistence type="predicted"/>
<dbReference type="EMBL" id="MN937349">
    <property type="protein sequence ID" value="QIQ60768.1"/>
    <property type="molecule type" value="Genomic_DNA"/>
</dbReference>
<reference evidence="1 2" key="1">
    <citation type="submission" date="2020-01" db="EMBL/GenBank/DDBJ databases">
        <authorList>
            <person name="Zhang W."/>
            <person name="Zhang R."/>
            <person name="Hu Y."/>
            <person name="Liu Y."/>
            <person name="Lin W."/>
            <person name="Wang L."/>
            <person name="Li J."/>
            <person name="An X."/>
            <person name="Song L."/>
            <person name="Fan H."/>
            <person name="Shi T."/>
            <person name="Liu H."/>
            <person name="Tong Y."/>
        </authorList>
    </citation>
    <scope>NUCLEOTIDE SEQUENCE [LARGE SCALE GENOMIC DNA]</scope>
</reference>
<organism evidence="1 2">
    <name type="scientific">Stenotrophomonas phage vB_SmaS_BUCT548</name>
    <dbReference type="NCBI Taxonomy" id="2712941"/>
    <lineage>
        <taxon>Viruses</taxon>
        <taxon>Duplodnaviria</taxon>
        <taxon>Heunggongvirae</taxon>
        <taxon>Uroviricota</taxon>
        <taxon>Caudoviricetes</taxon>
        <taxon>Beaumontvirinae</taxon>
        <taxon>Bixiavirus</taxon>
        <taxon>Bixiavirus BUCT548</taxon>
    </lineage>
</organism>